<sequence length="1160" mass="124784">MLPEHAEVEVELPQVRRLLRKLLSKIADLEDIVPAGRAAPQRCAAGLRGGVPPAHPFATALQQQPRRQPRYTYKRRRHSASDYRSESSDGDEWASSGCEGASSGCEAASSGRDPAHWLTTPRKRTRRRPSGAMPVGLEAGGPESMATRSRSFSSRLETLVVHTGPEPANKFKAMYLLSHMVSLGETLWMCGSTDQTHSAARVLPLKILAAFRVGEAVASDGGDADFDYLDELYGAVPPLLVRFALWQHAVSLCYRRIPAYVDTLSEALWQVGAFAQQRWLIEARLADLEQAGGLAQVASVAPLYLRAIDIGVEPQFVTSMLHRVVRGSSRNSRDSRVALWSQFAPIGAPLHASAAGDDVDGSSGTADTGMGCLLPTRYAKWVARISSPVQSVRVLGVALAALEAIHRICSIIYTKLGCANIPVADDSSELAGCLQHCLDRLAALTGVGPLADGRGAPREPQPAADEDVLLGWLSNAPKSPAAAEPLHSADGSQRRALVERFNVAMEAATSAAERSALSPRAHRVLEVIVLPLGAAGASPALLAGVAQVVAVGLGKRKLAREVLQLTLARFDAIWARHHECRAWQHDWNELQAVRGAPALSQDPADGPQIDKARAQVQQQLSGLEEQLARLAVPAQTAKAAEDELGLLLPEHGSSSSVFSNDEFHDCCASPSTASESLEGVDGGRRSSTSPPRPRSRTDAPGSVALSSLRRSSTVKDHSSSKREDSGSANRLVEARARRAIRAMAEACTTGVSVREADEKRGRTFGRILAERGADGGPGDWQSVRAVPMQIPLHHASSHTNVADLAATGTAPGSKAPGPAAGRPARVAGAQPDMRARSLTDDANAAAIARSASLETRIGAGTRAGLARWLMCFGTVDFDVDQGPTLRLLYPHAPFSTSERAAICFSSMPDSPIYDLYDCVYTFNVRVDPARLGLPKDRIFLHGHVFFRQKRDPLMRRGGLQRSVVIISHLPYHGLFARVAHILGPLYFDLGTSILEAAARDVASWPAPVPGGACELAFLGSTLSVELPVHNASQLLETSRFPLDRFDPGEHILAGVSCDGLLHSFRDALGDLWTCWELMLLGEPLVVLADSPYRCSEAIVGLLDIIFPIMYCGHYRPYFTIQDPDFRAVVSKTHVPHNTVVGVSNPFFSEALGHWPHKLFL</sequence>
<comment type="caution">
    <text evidence="1">The sequence shown here is derived from an EMBL/GenBank/DDBJ whole genome shotgun (WGS) entry which is preliminary data.</text>
</comment>
<reference evidence="1" key="1">
    <citation type="submission" date="2022-07" db="EMBL/GenBank/DDBJ databases">
        <title>Phylogenomic reconstructions and comparative analyses of Kickxellomycotina fungi.</title>
        <authorList>
            <person name="Reynolds N.K."/>
            <person name="Stajich J.E."/>
            <person name="Barry K."/>
            <person name="Grigoriev I.V."/>
            <person name="Crous P."/>
            <person name="Smith M.E."/>
        </authorList>
    </citation>
    <scope>NUCLEOTIDE SEQUENCE</scope>
    <source>
        <strain evidence="1">CBS 109366</strain>
    </source>
</reference>
<evidence type="ECO:0000313" key="2">
    <source>
        <dbReference type="Proteomes" id="UP001140234"/>
    </source>
</evidence>
<feature type="non-terminal residue" evidence="1">
    <location>
        <position position="1160"/>
    </location>
</feature>
<keyword evidence="2" id="KW-1185">Reference proteome</keyword>
<dbReference type="EMBL" id="JANBUJ010000308">
    <property type="protein sequence ID" value="KAJ2772853.1"/>
    <property type="molecule type" value="Genomic_DNA"/>
</dbReference>
<accession>A0ACC1K4G6</accession>
<protein>
    <submittedName>
        <fullName evidence="1">Uncharacterized protein</fullName>
    </submittedName>
</protein>
<proteinExistence type="predicted"/>
<evidence type="ECO:0000313" key="1">
    <source>
        <dbReference type="EMBL" id="KAJ2772853.1"/>
    </source>
</evidence>
<organism evidence="1 2">
    <name type="scientific">Coemansia nantahalensis</name>
    <dbReference type="NCBI Taxonomy" id="2789366"/>
    <lineage>
        <taxon>Eukaryota</taxon>
        <taxon>Fungi</taxon>
        <taxon>Fungi incertae sedis</taxon>
        <taxon>Zoopagomycota</taxon>
        <taxon>Kickxellomycotina</taxon>
        <taxon>Kickxellomycetes</taxon>
        <taxon>Kickxellales</taxon>
        <taxon>Kickxellaceae</taxon>
        <taxon>Coemansia</taxon>
    </lineage>
</organism>
<dbReference type="Proteomes" id="UP001140234">
    <property type="component" value="Unassembled WGS sequence"/>
</dbReference>
<gene>
    <name evidence="1" type="ORF">IWQ57_001583</name>
</gene>
<name>A0ACC1K4G6_9FUNG</name>